<dbReference type="NCBIfam" id="TIGR03057">
    <property type="entry name" value="xxxLxxG_by_4"/>
    <property type="match status" value="8"/>
</dbReference>
<feature type="domain" description="ABC-2 type transporter transmembrane" evidence="6">
    <location>
        <begin position="506"/>
        <end position="699"/>
    </location>
</feature>
<dbReference type="KEGG" id="spue:AB5L97_03335"/>
<dbReference type="InterPro" id="IPR013525">
    <property type="entry name" value="ABC2_TM"/>
</dbReference>
<evidence type="ECO:0000313" key="7">
    <source>
        <dbReference type="EMBL" id="XDP46068.1"/>
    </source>
</evidence>
<dbReference type="InterPro" id="IPR023908">
    <property type="entry name" value="xxxLxxG_rpt"/>
</dbReference>
<feature type="transmembrane region" description="Helical" evidence="5">
    <location>
        <begin position="681"/>
        <end position="702"/>
    </location>
</feature>
<dbReference type="Gene3D" id="1.10.287.950">
    <property type="entry name" value="Methyl-accepting chemotaxis protein"/>
    <property type="match status" value="2"/>
</dbReference>
<sequence>MTVLRLARSELKRMTYGLLPKLTILALVTVPLLYGAVYLYANWDPYKNMNQIPAALVVEDQGADSTDGTRLEAGSQVAQNLVDGHLFDWHRVGTAAEAEEGVRNGTYGFSLTLPADFSSNLVSPASFDSARQAMLKVTTNDANNYLLSTIVDKVTTAVHDAVAKQVGTETAARLLTGYGVIHTQLATAADGAARLAGGLDQLTDGSSQLADGAGQLHTGAEQLTTGADQLSSGASRLSAGANQLVAGQEQLLTGAQKLSTGASQLSSGLGTLQQKTASLPDDTQRLAAGAAQVAAGNAQLNAKVQQAVTAADSADAALQGTVTTSTQRLVAAGVLTQSQADQLLTQVAALQTSAQIADARSQLHTAAGQVQQLATGSQQVSDGAAQLADGMPALTSAISQAHDGAAQLSTGANQLAAGEQQSVDGSKSLASGASQLSDGAAQLADGAGRLADGAARLDTGAAKLRDGLAQADDGAHQLADGLNAGAGKVPNPSQKQVTDVSNVMGDPVAVDHASQTKAASYGAGLAPFFLSLAMWVGIFMLMQAMRPFTVRALPSNAPPWKIALGGWLPFAVVASVQATLLTTVVDFALGLDPAHPVLMWLFLLLGGIAFSAIIHGIVALLGTSGKFVVLILLILQLVSSGGTFPWQMTPEPFRIAHQVLPMGYVVQGMRHLIYGGDLSGILPIVLGLVGYTVLGGVLNFAGTRKNMTWRLKTLQPEIAV</sequence>
<dbReference type="GO" id="GO:0140359">
    <property type="term" value="F:ABC-type transporter activity"/>
    <property type="evidence" value="ECO:0007669"/>
    <property type="project" value="InterPro"/>
</dbReference>
<accession>A0AB39L6M6</accession>
<evidence type="ECO:0000256" key="1">
    <source>
        <dbReference type="ARBA" id="ARBA00004141"/>
    </source>
</evidence>
<dbReference type="NCBIfam" id="TIGR03062">
    <property type="entry name" value="pip_yhgE_Cterm"/>
    <property type="match status" value="1"/>
</dbReference>
<dbReference type="EMBL" id="CP163302">
    <property type="protein sequence ID" value="XDP46068.1"/>
    <property type="molecule type" value="Genomic_DNA"/>
</dbReference>
<feature type="transmembrane region" description="Helical" evidence="5">
    <location>
        <begin position="597"/>
        <end position="620"/>
    </location>
</feature>
<name>A0AB39L6M6_9MICC</name>
<dbReference type="SUPFAM" id="SSF101967">
    <property type="entry name" value="Adhesin YadA, collagen-binding domain"/>
    <property type="match status" value="1"/>
</dbReference>
<feature type="transmembrane region" description="Helical" evidence="5">
    <location>
        <begin position="521"/>
        <end position="541"/>
    </location>
</feature>
<dbReference type="InterPro" id="IPR051328">
    <property type="entry name" value="T7SS_ABC-Transporter"/>
</dbReference>
<keyword evidence="3 5" id="KW-1133">Transmembrane helix</keyword>
<evidence type="ECO:0000256" key="4">
    <source>
        <dbReference type="ARBA" id="ARBA00023136"/>
    </source>
</evidence>
<organism evidence="7">
    <name type="scientific">Sinomonas puerhi</name>
    <dbReference type="NCBI Taxonomy" id="3238584"/>
    <lineage>
        <taxon>Bacteria</taxon>
        <taxon>Bacillati</taxon>
        <taxon>Actinomycetota</taxon>
        <taxon>Actinomycetes</taxon>
        <taxon>Micrococcales</taxon>
        <taxon>Micrococcaceae</taxon>
        <taxon>Sinomonas</taxon>
    </lineage>
</organism>
<proteinExistence type="predicted"/>
<feature type="transmembrane region" description="Helical" evidence="5">
    <location>
        <begin position="627"/>
        <end position="646"/>
    </location>
</feature>
<keyword evidence="2 5" id="KW-0812">Transmembrane</keyword>
<dbReference type="GO" id="GO:0016020">
    <property type="term" value="C:membrane"/>
    <property type="evidence" value="ECO:0007669"/>
    <property type="project" value="UniProtKB-SubCell"/>
</dbReference>
<dbReference type="PANTHER" id="PTHR43077">
    <property type="entry name" value="TRANSPORT PERMEASE YVFS-RELATED"/>
    <property type="match status" value="1"/>
</dbReference>
<protein>
    <submittedName>
        <fullName evidence="7">YhgE/Pip family protein</fullName>
    </submittedName>
</protein>
<dbReference type="InterPro" id="IPR017500">
    <property type="entry name" value="Phage_infect_YhgE_N"/>
</dbReference>
<keyword evidence="4 5" id="KW-0472">Membrane</keyword>
<evidence type="ECO:0000256" key="3">
    <source>
        <dbReference type="ARBA" id="ARBA00022989"/>
    </source>
</evidence>
<dbReference type="InterPro" id="IPR011049">
    <property type="entry name" value="Serralysin-like_metalloprot_C"/>
</dbReference>
<dbReference type="Pfam" id="PF12698">
    <property type="entry name" value="ABC2_membrane_3"/>
    <property type="match status" value="1"/>
</dbReference>
<reference evidence="7" key="1">
    <citation type="submission" date="2024-07" db="EMBL/GenBank/DDBJ databases">
        <authorList>
            <person name="fu j."/>
        </authorList>
    </citation>
    <scope>NUCLEOTIDE SEQUENCE</scope>
    <source>
        <strain evidence="7">P10A9</strain>
    </source>
</reference>
<dbReference type="InterPro" id="IPR017501">
    <property type="entry name" value="Phage_infect_YhgE_C"/>
</dbReference>
<gene>
    <name evidence="7" type="ORF">AB5L97_03335</name>
</gene>
<evidence type="ECO:0000259" key="6">
    <source>
        <dbReference type="Pfam" id="PF12698"/>
    </source>
</evidence>
<feature type="transmembrane region" description="Helical" evidence="5">
    <location>
        <begin position="21"/>
        <end position="41"/>
    </location>
</feature>
<dbReference type="RefSeq" id="WP_369046456.1">
    <property type="nucleotide sequence ID" value="NZ_CP163302.1"/>
</dbReference>
<dbReference type="PANTHER" id="PTHR43077:SF5">
    <property type="entry name" value="PHAGE INFECTION PROTEIN"/>
    <property type="match status" value="1"/>
</dbReference>
<feature type="transmembrane region" description="Helical" evidence="5">
    <location>
        <begin position="562"/>
        <end position="585"/>
    </location>
</feature>
<evidence type="ECO:0000256" key="5">
    <source>
        <dbReference type="SAM" id="Phobius"/>
    </source>
</evidence>
<comment type="subcellular location">
    <subcellularLocation>
        <location evidence="1">Membrane</location>
        <topology evidence="1">Multi-pass membrane protein</topology>
    </subcellularLocation>
</comment>
<evidence type="ECO:0000256" key="2">
    <source>
        <dbReference type="ARBA" id="ARBA00022692"/>
    </source>
</evidence>
<dbReference type="AlphaFoldDB" id="A0AB39L6M6"/>
<dbReference type="NCBIfam" id="TIGR03061">
    <property type="entry name" value="pip_yhgE_Nterm"/>
    <property type="match status" value="1"/>
</dbReference>